<dbReference type="EnsemblMetazoa" id="CJA16764.1">
    <property type="protein sequence ID" value="CJA16764.1"/>
    <property type="gene ID" value="WBGene00135968"/>
</dbReference>
<proteinExistence type="predicted"/>
<evidence type="ECO:0000256" key="1">
    <source>
        <dbReference type="SAM" id="MobiDB-lite"/>
    </source>
</evidence>
<dbReference type="Pfam" id="PF03564">
    <property type="entry name" value="DUF1759"/>
    <property type="match status" value="1"/>
</dbReference>
<sequence length="753" mass="84727">MSSNEESSPFVTNEFKGEPNAEMMQEKLSGIEPNPIKKVNRSIPGLKRRFTAKFKLSERLIKKAKDILNYNSYTEPYFALVKAVRQSLIKYTSSLKDSKDEVKEMLHISPMLSATNALYNKNYKEMIEWLETKNLEKIYLEMESLVHQSNEVIKVFETNIEDGHSPTSTDGKDSRAATEVQKIDMLIDNPEESKNSFSDYEEDEDDYIPNVSKNYIALSVNPTASPTAANALAVNPMASPPASNDVISNHCPPHLPVTNDQYRGLEMITSSQQPMVELPGSNETSAPRQHHLMETPILRPNAETKFSNQYSLAQLVQHQAEQIRRMEHEQHENMRVQNQLLLDLSSQLAKLNSGSFDQNREKATKELTLNASPPQQASPQQPATRRSEQITGISFQSYDYNTGRPTYMNSSPNGSDLFGYQTTHFPTGQSKSTHMPNQSVYRNAARPPVSAAQVHGLIASLPKFDGNKDEYKLFKTMFMNVVHNTDLDPTVKQSILLQSLTGSARICITSTEISAEDYFNLLEELDTLYNNSADRLDRNEFLYKSLPFHQTNYSEMEKDLLRHVAAVNALKREGVAINCKTSIQIMVDKLPYELMRSANKLIKRIRQYAEQGGPQLTFMAVYKSIQDNIQELASEQQLELCKRNRTTANEIMTVSNSCCHQKKNVHQSVKEVLSCSKDNTTSLAYKTNFPTTSTEVAGAPSKQMGSQSPTPAPIRICAQMTVATADLQQMALSDTFKSSPVMEIPSPPRVSRQ</sequence>
<reference evidence="2" key="2">
    <citation type="submission" date="2022-06" db="UniProtKB">
        <authorList>
            <consortium name="EnsemblMetazoa"/>
        </authorList>
    </citation>
    <scope>IDENTIFICATION</scope>
    <source>
        <strain evidence="2">DF5081</strain>
    </source>
</reference>
<dbReference type="AlphaFoldDB" id="A0A8R1DZI8"/>
<evidence type="ECO:0000313" key="2">
    <source>
        <dbReference type="EnsemblMetazoa" id="CJA16764.1"/>
    </source>
</evidence>
<dbReference type="InterPro" id="IPR005312">
    <property type="entry name" value="DUF1759"/>
</dbReference>
<protein>
    <submittedName>
        <fullName evidence="2">Uncharacterized protein</fullName>
    </submittedName>
</protein>
<dbReference type="Proteomes" id="UP000005237">
    <property type="component" value="Unassembled WGS sequence"/>
</dbReference>
<keyword evidence="3" id="KW-1185">Reference proteome</keyword>
<reference evidence="3" key="1">
    <citation type="submission" date="2010-08" db="EMBL/GenBank/DDBJ databases">
        <authorList>
            <consortium name="Caenorhabditis japonica Sequencing Consortium"/>
            <person name="Wilson R.K."/>
        </authorList>
    </citation>
    <scope>NUCLEOTIDE SEQUENCE [LARGE SCALE GENOMIC DNA]</scope>
    <source>
        <strain evidence="3">DF5081</strain>
    </source>
</reference>
<accession>A0A8R1DZI8</accession>
<name>A0A8R1DZI8_CAEJA</name>
<organism evidence="2 3">
    <name type="scientific">Caenorhabditis japonica</name>
    <dbReference type="NCBI Taxonomy" id="281687"/>
    <lineage>
        <taxon>Eukaryota</taxon>
        <taxon>Metazoa</taxon>
        <taxon>Ecdysozoa</taxon>
        <taxon>Nematoda</taxon>
        <taxon>Chromadorea</taxon>
        <taxon>Rhabditida</taxon>
        <taxon>Rhabditina</taxon>
        <taxon>Rhabditomorpha</taxon>
        <taxon>Rhabditoidea</taxon>
        <taxon>Rhabditidae</taxon>
        <taxon>Peloderinae</taxon>
        <taxon>Caenorhabditis</taxon>
    </lineage>
</organism>
<feature type="compositionally biased region" description="Low complexity" evidence="1">
    <location>
        <begin position="371"/>
        <end position="383"/>
    </location>
</feature>
<feature type="region of interest" description="Disordered" evidence="1">
    <location>
        <begin position="366"/>
        <end position="391"/>
    </location>
</feature>
<evidence type="ECO:0000313" key="3">
    <source>
        <dbReference type="Proteomes" id="UP000005237"/>
    </source>
</evidence>